<dbReference type="Proteomes" id="UP000027822">
    <property type="component" value="Unassembled WGS sequence"/>
</dbReference>
<keyword evidence="2" id="KW-0472">Membrane</keyword>
<feature type="region of interest" description="Disordered" evidence="1">
    <location>
        <begin position="1"/>
        <end position="25"/>
    </location>
</feature>
<dbReference type="AlphaFoldDB" id="A0A073K1Z3"/>
<protein>
    <recommendedName>
        <fullName evidence="3">LysM domain-containing protein</fullName>
    </recommendedName>
</protein>
<dbReference type="InterPro" id="IPR036779">
    <property type="entry name" value="LysM_dom_sf"/>
</dbReference>
<dbReference type="Pfam" id="PF01476">
    <property type="entry name" value="LysM"/>
    <property type="match status" value="1"/>
</dbReference>
<organism evidence="4 5">
    <name type="scientific">Bacillus manliponensis</name>
    <dbReference type="NCBI Taxonomy" id="574376"/>
    <lineage>
        <taxon>Bacteria</taxon>
        <taxon>Bacillati</taxon>
        <taxon>Bacillota</taxon>
        <taxon>Bacilli</taxon>
        <taxon>Bacillales</taxon>
        <taxon>Bacillaceae</taxon>
        <taxon>Bacillus</taxon>
        <taxon>Bacillus cereus group</taxon>
    </lineage>
</organism>
<evidence type="ECO:0000313" key="4">
    <source>
        <dbReference type="EMBL" id="KEK20510.1"/>
    </source>
</evidence>
<feature type="compositionally biased region" description="Basic and acidic residues" evidence="1">
    <location>
        <begin position="7"/>
        <end position="16"/>
    </location>
</feature>
<dbReference type="CDD" id="cd00118">
    <property type="entry name" value="LysM"/>
    <property type="match status" value="1"/>
</dbReference>
<evidence type="ECO:0000256" key="1">
    <source>
        <dbReference type="SAM" id="MobiDB-lite"/>
    </source>
</evidence>
<feature type="transmembrane region" description="Helical" evidence="2">
    <location>
        <begin position="39"/>
        <end position="58"/>
    </location>
</feature>
<dbReference type="SUPFAM" id="SSF54106">
    <property type="entry name" value="LysM domain"/>
    <property type="match status" value="1"/>
</dbReference>
<dbReference type="InterPro" id="IPR018392">
    <property type="entry name" value="LysM"/>
</dbReference>
<feature type="domain" description="LysM" evidence="3">
    <location>
        <begin position="103"/>
        <end position="149"/>
    </location>
</feature>
<dbReference type="eggNOG" id="COG1388">
    <property type="taxonomic scope" value="Bacteria"/>
</dbReference>
<name>A0A073K1Z3_9BACI</name>
<dbReference type="PROSITE" id="PS51782">
    <property type="entry name" value="LYSM"/>
    <property type="match status" value="1"/>
</dbReference>
<evidence type="ECO:0000313" key="5">
    <source>
        <dbReference type="Proteomes" id="UP000027822"/>
    </source>
</evidence>
<keyword evidence="2" id="KW-0812">Transmembrane</keyword>
<dbReference type="EMBL" id="JOTN01000003">
    <property type="protein sequence ID" value="KEK20510.1"/>
    <property type="molecule type" value="Genomic_DNA"/>
</dbReference>
<reference evidence="4 5" key="1">
    <citation type="submission" date="2014-06" db="EMBL/GenBank/DDBJ databases">
        <title>Draft genome sequence of Bacillus manliponensis JCM 15802 (MCCC 1A00708).</title>
        <authorList>
            <person name="Lai Q."/>
            <person name="Liu Y."/>
            <person name="Shao Z."/>
        </authorList>
    </citation>
    <scope>NUCLEOTIDE SEQUENCE [LARGE SCALE GENOMIC DNA]</scope>
    <source>
        <strain evidence="4 5">JCM 15802</strain>
    </source>
</reference>
<dbReference type="SMART" id="SM00257">
    <property type="entry name" value="LysM"/>
    <property type="match status" value="1"/>
</dbReference>
<keyword evidence="5" id="KW-1185">Reference proteome</keyword>
<gene>
    <name evidence="4" type="ORF">BAMA_13910</name>
</gene>
<accession>A0A073K1Z3</accession>
<sequence length="155" mass="18224">MRQAVQFEEHEEKEPAAEGLPPRSEVHKDKKKKFKIKHFFVRVLTVLFILLPISMLWYTEEYIWKKSEKKEDDFAKSAFEEIFFDSKDGVENVKEPGQPGEFQFHTVKEGETLESIGKVYFPNEDGAKIIKKYNELEWDELEQGQVLKIPKRTGA</sequence>
<keyword evidence="2" id="KW-1133">Transmembrane helix</keyword>
<evidence type="ECO:0000256" key="2">
    <source>
        <dbReference type="SAM" id="Phobius"/>
    </source>
</evidence>
<dbReference type="Gene3D" id="3.10.350.10">
    <property type="entry name" value="LysM domain"/>
    <property type="match status" value="1"/>
</dbReference>
<proteinExistence type="predicted"/>
<comment type="caution">
    <text evidence="4">The sequence shown here is derived from an EMBL/GenBank/DDBJ whole genome shotgun (WGS) entry which is preliminary data.</text>
</comment>
<dbReference type="STRING" id="574376.BAMA_13910"/>
<evidence type="ECO:0000259" key="3">
    <source>
        <dbReference type="PROSITE" id="PS51782"/>
    </source>
</evidence>